<keyword evidence="1" id="KW-0238">DNA-binding</keyword>
<name>A0A3E2NNQ8_9SPHI</name>
<proteinExistence type="predicted"/>
<dbReference type="AlphaFoldDB" id="A0A3E2NNQ8"/>
<dbReference type="EMBL" id="QWDE01000002">
    <property type="protein sequence ID" value="RFZ82627.1"/>
    <property type="molecule type" value="Genomic_DNA"/>
</dbReference>
<organism evidence="1 2">
    <name type="scientific">Mucilaginibacter terrenus</name>
    <dbReference type="NCBI Taxonomy" id="2482727"/>
    <lineage>
        <taxon>Bacteria</taxon>
        <taxon>Pseudomonadati</taxon>
        <taxon>Bacteroidota</taxon>
        <taxon>Sphingobacteriia</taxon>
        <taxon>Sphingobacteriales</taxon>
        <taxon>Sphingobacteriaceae</taxon>
        <taxon>Mucilaginibacter</taxon>
    </lineage>
</organism>
<accession>A0A3E2NNQ8</accession>
<reference evidence="1 2" key="1">
    <citation type="submission" date="2018-08" db="EMBL/GenBank/DDBJ databases">
        <title>Mucilaginibacter terrae sp. nov., isolated from manganese diggings.</title>
        <authorList>
            <person name="Huang Y."/>
            <person name="Zhou Z."/>
        </authorList>
    </citation>
    <scope>NUCLEOTIDE SEQUENCE [LARGE SCALE GENOMIC DNA]</scope>
    <source>
        <strain evidence="1 2">ZH6</strain>
    </source>
</reference>
<comment type="caution">
    <text evidence="1">The sequence shown here is derived from an EMBL/GenBank/DDBJ whole genome shotgun (WGS) entry which is preliminary data.</text>
</comment>
<dbReference type="GO" id="GO:0003677">
    <property type="term" value="F:DNA binding"/>
    <property type="evidence" value="ECO:0007669"/>
    <property type="project" value="UniProtKB-KW"/>
</dbReference>
<dbReference type="InterPro" id="IPR038056">
    <property type="entry name" value="YjbR-like_sf"/>
</dbReference>
<dbReference type="OrthoDB" id="9789813at2"/>
<sequence>MNIEELRDYCLSKPAVAEEFPFGNDTLVFKVGGKIFLLAGLDDGQHFNAKCEPELAQDFRERYSEVQPGYHMNKKHWNTVFMGGALSRKQLCEMVDHSYELVVKSLPKKLQSEIATEG</sequence>
<dbReference type="Gene3D" id="3.90.1150.30">
    <property type="match status" value="1"/>
</dbReference>
<protein>
    <submittedName>
        <fullName evidence="1">MmcQ/YjbR family DNA-binding protein</fullName>
    </submittedName>
</protein>
<dbReference type="InterPro" id="IPR007351">
    <property type="entry name" value="YjbR"/>
</dbReference>
<keyword evidence="2" id="KW-1185">Reference proteome</keyword>
<dbReference type="Proteomes" id="UP000260823">
    <property type="component" value="Unassembled WGS sequence"/>
</dbReference>
<evidence type="ECO:0000313" key="1">
    <source>
        <dbReference type="EMBL" id="RFZ82627.1"/>
    </source>
</evidence>
<dbReference type="RefSeq" id="WP_117383032.1">
    <property type="nucleotide sequence ID" value="NZ_QWDE01000002.1"/>
</dbReference>
<gene>
    <name evidence="1" type="ORF">DYU05_10595</name>
</gene>
<evidence type="ECO:0000313" key="2">
    <source>
        <dbReference type="Proteomes" id="UP000260823"/>
    </source>
</evidence>
<dbReference type="InterPro" id="IPR058532">
    <property type="entry name" value="YjbR/MT2646/Rv2570-like"/>
</dbReference>
<dbReference type="PANTHER" id="PTHR35145">
    <property type="entry name" value="CYTOPLASMIC PROTEIN-RELATED"/>
    <property type="match status" value="1"/>
</dbReference>
<dbReference type="PANTHER" id="PTHR35145:SF1">
    <property type="entry name" value="CYTOPLASMIC PROTEIN"/>
    <property type="match status" value="1"/>
</dbReference>
<dbReference type="Pfam" id="PF04237">
    <property type="entry name" value="YjbR"/>
    <property type="match status" value="1"/>
</dbReference>
<dbReference type="SUPFAM" id="SSF142906">
    <property type="entry name" value="YjbR-like"/>
    <property type="match status" value="1"/>
</dbReference>